<reference evidence="2" key="1">
    <citation type="submission" date="2020-10" db="EMBL/GenBank/DDBJ databases">
        <authorList>
            <person name="Gilroy R."/>
        </authorList>
    </citation>
    <scope>NUCLEOTIDE SEQUENCE</scope>
    <source>
        <strain evidence="2">ChiSjej3B21-11622</strain>
    </source>
</reference>
<reference evidence="2" key="2">
    <citation type="journal article" date="2021" name="PeerJ">
        <title>Extensive microbial diversity within the chicken gut microbiome revealed by metagenomics and culture.</title>
        <authorList>
            <person name="Gilroy R."/>
            <person name="Ravi A."/>
            <person name="Getino M."/>
            <person name="Pursley I."/>
            <person name="Horton D.L."/>
            <person name="Alikhan N.F."/>
            <person name="Baker D."/>
            <person name="Gharbi K."/>
            <person name="Hall N."/>
            <person name="Watson M."/>
            <person name="Adriaenssens E.M."/>
            <person name="Foster-Nyarko E."/>
            <person name="Jarju S."/>
            <person name="Secka A."/>
            <person name="Antonio M."/>
            <person name="Oren A."/>
            <person name="Chaudhuri R.R."/>
            <person name="La Ragione R."/>
            <person name="Hildebrand F."/>
            <person name="Pallen M.J."/>
        </authorList>
    </citation>
    <scope>NUCLEOTIDE SEQUENCE</scope>
    <source>
        <strain evidence="2">ChiSjej3B21-11622</strain>
    </source>
</reference>
<dbReference type="Proteomes" id="UP000886886">
    <property type="component" value="Unassembled WGS sequence"/>
</dbReference>
<evidence type="ECO:0000313" key="2">
    <source>
        <dbReference type="EMBL" id="HIQ97706.1"/>
    </source>
</evidence>
<proteinExistence type="predicted"/>
<gene>
    <name evidence="2" type="ORF">IAB26_14245</name>
</gene>
<comment type="caution">
    <text evidence="2">The sequence shown here is derived from an EMBL/GenBank/DDBJ whole genome shotgun (WGS) entry which is preliminary data.</text>
</comment>
<name>A0A9D0ZXH3_9FIRM</name>
<protein>
    <recommendedName>
        <fullName evidence="1">Bacterial CdiA-CT RNAse A domain-containing protein</fullName>
    </recommendedName>
</protein>
<feature type="domain" description="Bacterial CdiA-CT RNAse A" evidence="1">
    <location>
        <begin position="32"/>
        <end position="144"/>
    </location>
</feature>
<accession>A0A9D0ZXH3</accession>
<dbReference type="EMBL" id="DVFT01000208">
    <property type="protein sequence ID" value="HIQ97706.1"/>
    <property type="molecule type" value="Genomic_DNA"/>
</dbReference>
<dbReference type="AlphaFoldDB" id="A0A9D0ZXH3"/>
<dbReference type="InterPro" id="IPR041436">
    <property type="entry name" value="RNAse_A_bac"/>
</dbReference>
<dbReference type="Pfam" id="PF18431">
    <property type="entry name" value="RNAse_A_bac"/>
    <property type="match status" value="1"/>
</dbReference>
<evidence type="ECO:0000313" key="3">
    <source>
        <dbReference type="Proteomes" id="UP000886886"/>
    </source>
</evidence>
<sequence>MVDLFADIPEEVIESTIKAIRENLDKVELYGGHTLRKHTDIQVQALKYRLTQEDIRYATSFWDMEVAVAVAQEMMRRFFDEEIAFWLRGSYSDCLPLIQRFKSTVGYGFRKGEDKLQENLKKACLVLVKDKTADWGFRILTSYPMF</sequence>
<evidence type="ECO:0000259" key="1">
    <source>
        <dbReference type="Pfam" id="PF18431"/>
    </source>
</evidence>
<organism evidence="2 3">
    <name type="scientific">Candidatus Limivivens merdigallinarum</name>
    <dbReference type="NCBI Taxonomy" id="2840859"/>
    <lineage>
        <taxon>Bacteria</taxon>
        <taxon>Bacillati</taxon>
        <taxon>Bacillota</taxon>
        <taxon>Clostridia</taxon>
        <taxon>Lachnospirales</taxon>
        <taxon>Lachnospiraceae</taxon>
        <taxon>Lachnospiraceae incertae sedis</taxon>
        <taxon>Candidatus Limivivens</taxon>
    </lineage>
</organism>